<dbReference type="PATRIC" id="fig|1618023.3.peg.260"/>
<dbReference type="GO" id="GO:0016787">
    <property type="term" value="F:hydrolase activity"/>
    <property type="evidence" value="ECO:0007669"/>
    <property type="project" value="UniProtKB-KW"/>
</dbReference>
<dbReference type="NCBIfam" id="TIGR01573">
    <property type="entry name" value="cas2"/>
    <property type="match status" value="1"/>
</dbReference>
<dbReference type="AlphaFoldDB" id="A0A0D8ZQZ4"/>
<evidence type="ECO:0000313" key="12">
    <source>
        <dbReference type="Proteomes" id="UP000032452"/>
    </source>
</evidence>
<dbReference type="GO" id="GO:0051607">
    <property type="term" value="P:defense response to virus"/>
    <property type="evidence" value="ECO:0007669"/>
    <property type="project" value="UniProtKB-UniRule"/>
</dbReference>
<evidence type="ECO:0000256" key="2">
    <source>
        <dbReference type="ARBA" id="ARBA00009959"/>
    </source>
</evidence>
<dbReference type="RefSeq" id="WP_045055702.1">
    <property type="nucleotide sequence ID" value="NZ_CAWMDP010000005.1"/>
</dbReference>
<dbReference type="STRING" id="1618023.UH38_16110"/>
<keyword evidence="12" id="KW-1185">Reference proteome</keyword>
<gene>
    <name evidence="9" type="primary">cas2</name>
    <name evidence="11" type="ORF">UH38_16110</name>
</gene>
<proteinExistence type="inferred from homology"/>
<dbReference type="GO" id="GO:0043571">
    <property type="term" value="P:maintenance of CRISPR repeat elements"/>
    <property type="evidence" value="ECO:0007669"/>
    <property type="project" value="UniProtKB-UniRule"/>
</dbReference>
<dbReference type="Gene3D" id="3.30.70.240">
    <property type="match status" value="1"/>
</dbReference>
<comment type="similarity">
    <text evidence="2 9 10">Belongs to the CRISPR-associated endoribonuclease Cas2 protein family.</text>
</comment>
<sequence>MLFYLVVYDIPCDRRRKKVSDLLEGYGQRVQYSVFECFLTQVQYDELRKRLRKRVKLSEDSVRFYPLSKHTFSQVEAWGGFPITKIPGSVII</sequence>
<evidence type="ECO:0000256" key="4">
    <source>
        <dbReference type="ARBA" id="ARBA00022723"/>
    </source>
</evidence>
<reference evidence="11 12" key="1">
    <citation type="submission" date="2015-02" db="EMBL/GenBank/DDBJ databases">
        <title>Draft genome of a novel marine cyanobacterium (Chroococcales) isolated from South Atlantic Ocean.</title>
        <authorList>
            <person name="Rigonato J."/>
            <person name="Alvarenga D.O."/>
            <person name="Branco L.H."/>
            <person name="Varani A.M."/>
            <person name="Brandini F.P."/>
            <person name="Fiore M.F."/>
        </authorList>
    </citation>
    <scope>NUCLEOTIDE SEQUENCE [LARGE SCALE GENOMIC DNA]</scope>
    <source>
        <strain evidence="11 12">CENA595</strain>
    </source>
</reference>
<dbReference type="GO" id="GO:0004521">
    <property type="term" value="F:RNA endonuclease activity"/>
    <property type="evidence" value="ECO:0007669"/>
    <property type="project" value="UniProtKB-UniRule"/>
</dbReference>
<evidence type="ECO:0000256" key="7">
    <source>
        <dbReference type="ARBA" id="ARBA00022842"/>
    </source>
</evidence>
<comment type="function">
    <text evidence="9">CRISPR (clustered regularly interspaced short palindromic repeat), is an adaptive immune system that provides protection against mobile genetic elements (viruses, transposable elements and conjugative plasmids). CRISPR clusters contain sequences complementary to antecedent mobile elements and target invading nucleic acids. CRISPR clusters are transcribed and processed into CRISPR RNA (crRNA). Functions as a ssRNA-specific endoribonuclease. Involved in the integration of spacer DNA into the CRISPR cassette.</text>
</comment>
<evidence type="ECO:0000256" key="6">
    <source>
        <dbReference type="ARBA" id="ARBA00022801"/>
    </source>
</evidence>
<dbReference type="EC" id="3.1.-.-" evidence="9"/>
<accession>A0A0D8ZQZ4</accession>
<feature type="binding site" evidence="9">
    <location>
        <position position="9"/>
    </location>
    <ligand>
        <name>Mg(2+)</name>
        <dbReference type="ChEBI" id="CHEBI:18420"/>
        <note>catalytic</note>
    </ligand>
</feature>
<dbReference type="SUPFAM" id="SSF143430">
    <property type="entry name" value="TTP0101/SSO1404-like"/>
    <property type="match status" value="1"/>
</dbReference>
<evidence type="ECO:0000256" key="8">
    <source>
        <dbReference type="ARBA" id="ARBA00023118"/>
    </source>
</evidence>
<evidence type="ECO:0000256" key="9">
    <source>
        <dbReference type="HAMAP-Rule" id="MF_01471"/>
    </source>
</evidence>
<evidence type="ECO:0000256" key="5">
    <source>
        <dbReference type="ARBA" id="ARBA00022759"/>
    </source>
</evidence>
<comment type="cofactor">
    <cofactor evidence="1 9">
        <name>Mg(2+)</name>
        <dbReference type="ChEBI" id="CHEBI:18420"/>
    </cofactor>
</comment>
<dbReference type="PIRSF" id="PIRSF032582">
    <property type="entry name" value="Cas2"/>
    <property type="match status" value="1"/>
</dbReference>
<keyword evidence="6 9" id="KW-0378">Hydrolase</keyword>
<evidence type="ECO:0000256" key="10">
    <source>
        <dbReference type="PIRNR" id="PIRNR032582"/>
    </source>
</evidence>
<keyword evidence="8 9" id="KW-0051">Antiviral defense</keyword>
<name>A0A0D8ZQZ4_9CYAN</name>
<protein>
    <recommendedName>
        <fullName evidence="9">CRISPR-associated endoribonuclease Cas2</fullName>
        <ecNumber evidence="9">3.1.-.-</ecNumber>
    </recommendedName>
</protein>
<comment type="subunit">
    <text evidence="9">Homodimer, forms a heterotetramer with a Cas1 homodimer.</text>
</comment>
<evidence type="ECO:0000313" key="11">
    <source>
        <dbReference type="EMBL" id="KJH70757.1"/>
    </source>
</evidence>
<evidence type="ECO:0000256" key="3">
    <source>
        <dbReference type="ARBA" id="ARBA00022722"/>
    </source>
</evidence>
<keyword evidence="4 9" id="KW-0479">Metal-binding</keyword>
<dbReference type="CDD" id="cd09725">
    <property type="entry name" value="Cas2_I_II_III"/>
    <property type="match status" value="1"/>
</dbReference>
<keyword evidence="3 9" id="KW-0540">Nuclease</keyword>
<dbReference type="PANTHER" id="PTHR34405">
    <property type="entry name" value="CRISPR-ASSOCIATED ENDORIBONUCLEASE CAS2"/>
    <property type="match status" value="1"/>
</dbReference>
<dbReference type="InterPro" id="IPR019199">
    <property type="entry name" value="Virulence_VapD/CRISPR_Cas2"/>
</dbReference>
<dbReference type="EMBL" id="JYON01000018">
    <property type="protein sequence ID" value="KJH70757.1"/>
    <property type="molecule type" value="Genomic_DNA"/>
</dbReference>
<keyword evidence="5 9" id="KW-0255">Endonuclease</keyword>
<dbReference type="Proteomes" id="UP000032452">
    <property type="component" value="Unassembled WGS sequence"/>
</dbReference>
<dbReference type="Pfam" id="PF09827">
    <property type="entry name" value="CRISPR_Cas2"/>
    <property type="match status" value="1"/>
</dbReference>
<evidence type="ECO:0000256" key="1">
    <source>
        <dbReference type="ARBA" id="ARBA00001946"/>
    </source>
</evidence>
<keyword evidence="7 9" id="KW-0460">Magnesium</keyword>
<dbReference type="HAMAP" id="MF_01471">
    <property type="entry name" value="Cas2"/>
    <property type="match status" value="1"/>
</dbReference>
<comment type="caution">
    <text evidence="11">The sequence shown here is derived from an EMBL/GenBank/DDBJ whole genome shotgun (WGS) entry which is preliminary data.</text>
</comment>
<dbReference type="PANTHER" id="PTHR34405:SF3">
    <property type="entry name" value="CRISPR-ASSOCIATED ENDORIBONUCLEASE CAS2 3"/>
    <property type="match status" value="1"/>
</dbReference>
<dbReference type="OrthoDB" id="9798176at2"/>
<dbReference type="InterPro" id="IPR021127">
    <property type="entry name" value="CRISPR_associated_Cas2"/>
</dbReference>
<organism evidence="11 12">
    <name type="scientific">Aliterella atlantica CENA595</name>
    <dbReference type="NCBI Taxonomy" id="1618023"/>
    <lineage>
        <taxon>Bacteria</taxon>
        <taxon>Bacillati</taxon>
        <taxon>Cyanobacteriota</taxon>
        <taxon>Cyanophyceae</taxon>
        <taxon>Chroococcidiopsidales</taxon>
        <taxon>Aliterellaceae</taxon>
        <taxon>Aliterella</taxon>
    </lineage>
</organism>
<dbReference type="GO" id="GO:0046872">
    <property type="term" value="F:metal ion binding"/>
    <property type="evidence" value="ECO:0007669"/>
    <property type="project" value="UniProtKB-UniRule"/>
</dbReference>